<dbReference type="PANTHER" id="PTHR31005">
    <property type="entry name" value="DUF4139 DOMAIN-CONTAINING PROTEIN"/>
    <property type="match status" value="1"/>
</dbReference>
<dbReference type="PANTHER" id="PTHR31005:SF8">
    <property type="entry name" value="DUF4139 DOMAIN-CONTAINING PROTEIN"/>
    <property type="match status" value="1"/>
</dbReference>
<feature type="domain" description="DUF4140" evidence="4">
    <location>
        <begin position="19"/>
        <end position="146"/>
    </location>
</feature>
<dbReference type="EMBL" id="AZGY01000001">
    <property type="protein sequence ID" value="OAA33583.1"/>
    <property type="molecule type" value="Genomic_DNA"/>
</dbReference>
<comment type="caution">
    <text evidence="5">The sequence shown here is derived from an EMBL/GenBank/DDBJ whole genome shotgun (WGS) entry which is preliminary data.</text>
</comment>
<feature type="coiled-coil region" evidence="1">
    <location>
        <begin position="108"/>
        <end position="142"/>
    </location>
</feature>
<evidence type="ECO:0000313" key="6">
    <source>
        <dbReference type="Proteomes" id="UP000078544"/>
    </source>
</evidence>
<sequence>MDSINKIEYKLRDLCTRSVTLFPSRAQIQRDIKNVPLTLGTNEVTILGLSPTVDKDSIKVEGGAAFTISDVFVESLPNREIFEDVYPDDSDADDSSDEDDDDLMDERRWKEHAELKAAKRKLEALEDARRLANETVTSAESRLKLLDAYGNSLDKKRGVVIEEALETYKQQRSKAYEDYMNGLKEQRIVTEEIENQEDEVYRLQKEDDKAQARDFKEKDKIYQAKQKDLLKKRRRREEERNEKERIRKEREKFWPKICYAVKITLETDTITPVTSRRTSMSSETGVFVPAAAHDAPAESKEAETAHTLCDLALSYVTSSAYWVPTYDLQLSTTSATGTLSFDAELHNTTSETWLKSKVVLSTSQATFAGLEDEIPSLNPWYMTLFQATQSQGHNQAHDRVARSNDEIVNTNKFMARQKQSGPQIPRSEMFGVSPDAQFASLPAQRVGMLRKLKQAAGSAENVGFGGPFDDGPVLFGGAPAPAPPPQAPAPAGFMASQQVQHRGLFGNTNVTTSGFGSGPNLFAQRADDQPGEKQEYEQREQEANQEEADEVADSIMEETGLTTTFELPGLKTLMPKSNATKQRVANIRFANIAYSHTVVAKYKPAAYLKAKFKNTSKMTLFKGRAGLTLDGSFMGRTSLPRCSAGETLSLSLGIDPAIKVTYPKPVIQRATAGLFSKENTAVFTRSITLHNTRASAEKAISLLVLDQVPVSQDERLKVEVLTPQGMSLGGADVKAGGPGLDTKDGQDWGGAKARLNKGGEVNWRVSLNPGKAVRLALEYGIAFPMGYYPV</sequence>
<feature type="coiled-coil region" evidence="1">
    <location>
        <begin position="186"/>
        <end position="249"/>
    </location>
</feature>
<dbReference type="Pfam" id="PF13598">
    <property type="entry name" value="DUF4139"/>
    <property type="match status" value="1"/>
</dbReference>
<dbReference type="STRING" id="1081109.A0A166VEU9"/>
<evidence type="ECO:0000256" key="2">
    <source>
        <dbReference type="SAM" id="MobiDB-lite"/>
    </source>
</evidence>
<organism evidence="5 6">
    <name type="scientific">Moelleriella libera RCEF 2490</name>
    <dbReference type="NCBI Taxonomy" id="1081109"/>
    <lineage>
        <taxon>Eukaryota</taxon>
        <taxon>Fungi</taxon>
        <taxon>Dikarya</taxon>
        <taxon>Ascomycota</taxon>
        <taxon>Pezizomycotina</taxon>
        <taxon>Sordariomycetes</taxon>
        <taxon>Hypocreomycetidae</taxon>
        <taxon>Hypocreales</taxon>
        <taxon>Clavicipitaceae</taxon>
        <taxon>Moelleriella</taxon>
    </lineage>
</organism>
<feature type="compositionally biased region" description="Basic and acidic residues" evidence="2">
    <location>
        <begin position="525"/>
        <end position="542"/>
    </location>
</feature>
<dbReference type="InterPro" id="IPR037291">
    <property type="entry name" value="DUF4139"/>
</dbReference>
<dbReference type="OrthoDB" id="10068793at2759"/>
<dbReference type="Proteomes" id="UP000078544">
    <property type="component" value="Unassembled WGS sequence"/>
</dbReference>
<keyword evidence="6" id="KW-1185">Reference proteome</keyword>
<protein>
    <recommendedName>
        <fullName evidence="7">Mucoidy inhibitor-like protein</fullName>
    </recommendedName>
</protein>
<feature type="region of interest" description="Disordered" evidence="2">
    <location>
        <begin position="508"/>
        <end position="545"/>
    </location>
</feature>
<evidence type="ECO:0000259" key="4">
    <source>
        <dbReference type="Pfam" id="PF13600"/>
    </source>
</evidence>
<dbReference type="AlphaFoldDB" id="A0A166VEU9"/>
<dbReference type="Pfam" id="PF13600">
    <property type="entry name" value="DUF4140"/>
    <property type="match status" value="1"/>
</dbReference>
<evidence type="ECO:0000259" key="3">
    <source>
        <dbReference type="Pfam" id="PF13598"/>
    </source>
</evidence>
<accession>A0A166VEU9</accession>
<proteinExistence type="predicted"/>
<reference evidence="5 6" key="1">
    <citation type="journal article" date="2016" name="Genome Biol. Evol.">
        <title>Divergent and convergent evolution of fungal pathogenicity.</title>
        <authorList>
            <person name="Shang Y."/>
            <person name="Xiao G."/>
            <person name="Zheng P."/>
            <person name="Cen K."/>
            <person name="Zhan S."/>
            <person name="Wang C."/>
        </authorList>
    </citation>
    <scope>NUCLEOTIDE SEQUENCE [LARGE SCALE GENOMIC DNA]</scope>
    <source>
        <strain evidence="5 6">RCEF 2490</strain>
    </source>
</reference>
<feature type="region of interest" description="Disordered" evidence="2">
    <location>
        <begin position="84"/>
        <end position="103"/>
    </location>
</feature>
<dbReference type="InterPro" id="IPR025554">
    <property type="entry name" value="DUF4140"/>
</dbReference>
<keyword evidence="1" id="KW-0175">Coiled coil</keyword>
<evidence type="ECO:0000256" key="1">
    <source>
        <dbReference type="SAM" id="Coils"/>
    </source>
</evidence>
<evidence type="ECO:0000313" key="5">
    <source>
        <dbReference type="EMBL" id="OAA33583.1"/>
    </source>
</evidence>
<evidence type="ECO:0008006" key="7">
    <source>
        <dbReference type="Google" id="ProtNLM"/>
    </source>
</evidence>
<name>A0A166VEU9_9HYPO</name>
<gene>
    <name evidence="5" type="ORF">AAL_01048</name>
</gene>
<feature type="domain" description="DUF4139" evidence="3">
    <location>
        <begin position="311"/>
        <end position="784"/>
    </location>
</feature>
<dbReference type="NCBIfam" id="TIGR02231">
    <property type="entry name" value="mucoidy inhibitor MuiA family protein"/>
    <property type="match status" value="1"/>
</dbReference>
<dbReference type="InterPro" id="IPR011935">
    <property type="entry name" value="CHP02231"/>
</dbReference>